<sequence>MTMAKLATEPNDEEARVNNPIIHTQMLQHGDVWRGIDRLAAKHGLSASGLARRAGLDPTAFNPSKRITREGRPRWPSTESVAKILAVTGESFSSFVQLTGAAGSSVGGYDEAIGAGRMAPRPAARALPIIALERLTESECFSTDGQPKGESWGRMSFGTINDRGAFAIEISGRDLDPIYRDGDVVVVSPSAEIRRGDRVVVQGGDGSVRIRRVGRQDADGVLLEPVASSGPGEYVAAAQTRWIARILWASQ</sequence>
<name>A0ABU0YMM2_9PROT</name>
<dbReference type="SUPFAM" id="SSF51306">
    <property type="entry name" value="LexA/Signal peptidase"/>
    <property type="match status" value="1"/>
</dbReference>
<organism evidence="2 3">
    <name type="scientific">Dongia sedimenti</name>
    <dbReference type="NCBI Taxonomy" id="3064282"/>
    <lineage>
        <taxon>Bacteria</taxon>
        <taxon>Pseudomonadati</taxon>
        <taxon>Pseudomonadota</taxon>
        <taxon>Alphaproteobacteria</taxon>
        <taxon>Rhodospirillales</taxon>
        <taxon>Dongiaceae</taxon>
        <taxon>Dongia</taxon>
    </lineage>
</organism>
<dbReference type="InterPro" id="IPR036286">
    <property type="entry name" value="LexA/Signal_pep-like_sf"/>
</dbReference>
<dbReference type="Gene3D" id="2.10.109.10">
    <property type="entry name" value="Umud Fragment, subunit A"/>
    <property type="match status" value="1"/>
</dbReference>
<dbReference type="InterPro" id="IPR039418">
    <property type="entry name" value="LexA-like"/>
</dbReference>
<dbReference type="CDD" id="cd06529">
    <property type="entry name" value="S24_LexA-like"/>
    <property type="match status" value="1"/>
</dbReference>
<evidence type="ECO:0000313" key="2">
    <source>
        <dbReference type="EMBL" id="MDQ7248472.1"/>
    </source>
</evidence>
<dbReference type="Pfam" id="PF00717">
    <property type="entry name" value="Peptidase_S24"/>
    <property type="match status" value="1"/>
</dbReference>
<protein>
    <submittedName>
        <fullName evidence="2">Helix-turn-helix transcriptional regulator</fullName>
    </submittedName>
</protein>
<reference evidence="3" key="1">
    <citation type="submission" date="2023-08" db="EMBL/GenBank/DDBJ databases">
        <title>Rhodospirillaceae gen. nov., a novel taxon isolated from the Yangtze River Yuezi River estuary sludge.</title>
        <authorList>
            <person name="Ruan L."/>
        </authorList>
    </citation>
    <scope>NUCLEOTIDE SEQUENCE [LARGE SCALE GENOMIC DNA]</scope>
    <source>
        <strain evidence="3">R-7</strain>
    </source>
</reference>
<proteinExistence type="predicted"/>
<dbReference type="RefSeq" id="WP_379955953.1">
    <property type="nucleotide sequence ID" value="NZ_JAUYVI010000004.1"/>
</dbReference>
<accession>A0ABU0YMM2</accession>
<keyword evidence="3" id="KW-1185">Reference proteome</keyword>
<dbReference type="EMBL" id="JAUYVI010000004">
    <property type="protein sequence ID" value="MDQ7248472.1"/>
    <property type="molecule type" value="Genomic_DNA"/>
</dbReference>
<evidence type="ECO:0000259" key="1">
    <source>
        <dbReference type="Pfam" id="PF00717"/>
    </source>
</evidence>
<dbReference type="Proteomes" id="UP001230156">
    <property type="component" value="Unassembled WGS sequence"/>
</dbReference>
<evidence type="ECO:0000313" key="3">
    <source>
        <dbReference type="Proteomes" id="UP001230156"/>
    </source>
</evidence>
<gene>
    <name evidence="2" type="ORF">Q8A70_12380</name>
</gene>
<feature type="domain" description="Peptidase S24/S26A/S26B/S26C" evidence="1">
    <location>
        <begin position="160"/>
        <end position="246"/>
    </location>
</feature>
<comment type="caution">
    <text evidence="2">The sequence shown here is derived from an EMBL/GenBank/DDBJ whole genome shotgun (WGS) entry which is preliminary data.</text>
</comment>
<dbReference type="InterPro" id="IPR015927">
    <property type="entry name" value="Peptidase_S24_S26A/B/C"/>
</dbReference>